<dbReference type="PANTHER" id="PTHR14699:SF0">
    <property type="entry name" value="TETRATRICOPEPTIDE REPEAT PROTEIN 21 HOMOLOG"/>
    <property type="match status" value="1"/>
</dbReference>
<evidence type="ECO:0000259" key="1">
    <source>
        <dbReference type="Pfam" id="PF25060"/>
    </source>
</evidence>
<dbReference type="SUPFAM" id="SSF48452">
    <property type="entry name" value="TPR-like"/>
    <property type="match status" value="1"/>
</dbReference>
<feature type="non-terminal residue" evidence="3">
    <location>
        <position position="398"/>
    </location>
</feature>
<feature type="domain" description="Tetratricopeptide repeat protein 21A/21B second ARM" evidence="1">
    <location>
        <begin position="307"/>
        <end position="398"/>
    </location>
</feature>
<organism evidence="3 4">
    <name type="scientific">Porites evermanni</name>
    <dbReference type="NCBI Taxonomy" id="104178"/>
    <lineage>
        <taxon>Eukaryota</taxon>
        <taxon>Metazoa</taxon>
        <taxon>Cnidaria</taxon>
        <taxon>Anthozoa</taxon>
        <taxon>Hexacorallia</taxon>
        <taxon>Scleractinia</taxon>
        <taxon>Fungiina</taxon>
        <taxon>Poritidae</taxon>
        <taxon>Porites</taxon>
    </lineage>
</organism>
<dbReference type="InterPro" id="IPR056833">
    <property type="entry name" value="ARM_TT21_N"/>
</dbReference>
<keyword evidence="4" id="KW-1185">Reference proteome</keyword>
<evidence type="ECO:0008006" key="5">
    <source>
        <dbReference type="Google" id="ProtNLM"/>
    </source>
</evidence>
<dbReference type="Proteomes" id="UP001159427">
    <property type="component" value="Unassembled WGS sequence"/>
</dbReference>
<dbReference type="InterPro" id="IPR056832">
    <property type="entry name" value="ARM_TT21_2nd"/>
</dbReference>
<sequence>MASSDTVTLAYINYYCREKYYRHLQNACLESLKKYGNDPVLIFWKAFGVLMEDRASEAIRELEVIKDKPDVLLCSTMALIHAHKKAKLVDREAVQELETKLRQDRQSCGEMALYFGGMFLWHTGRHDKAREYIDRMIKMASGNKEGLLLRGWVDITSGKDSYAKKSIKMFDEALSGSEVVKNVDALLGKAKFLEMKNNFSGALELINQVCTNTEGQFTVLYHELPVPSIQIQSNLSTMAFLGTEKTLNSNRNCIEAQRMVVMYTLCREGKYSEASDRLGELIQMVDRCEPRNPFLYHDLSQAFSRLEVINLLNEAVDAHFTSLKGLALGVKYFYNLNPDFLLQIINDYLIYAPTEAQSPGQPPPPLLKRCAAVLDPLTKSVTGLLEGLYLMAKVKYLS</sequence>
<dbReference type="Gene3D" id="1.25.40.10">
    <property type="entry name" value="Tetratricopeptide repeat domain"/>
    <property type="match status" value="1"/>
</dbReference>
<protein>
    <recommendedName>
        <fullName evidence="5">Tetratricopeptide repeat domain 21B</fullName>
    </recommendedName>
</protein>
<dbReference type="EMBL" id="CALNXI010003691">
    <property type="protein sequence ID" value="CAH3194050.1"/>
    <property type="molecule type" value="Genomic_DNA"/>
</dbReference>
<dbReference type="Pfam" id="PF25060">
    <property type="entry name" value="ARM_TT21_2nd"/>
    <property type="match status" value="1"/>
</dbReference>
<evidence type="ECO:0000313" key="4">
    <source>
        <dbReference type="Proteomes" id="UP001159427"/>
    </source>
</evidence>
<dbReference type="PANTHER" id="PTHR14699">
    <property type="entry name" value="STI2 PROTEIN-RELATED"/>
    <property type="match status" value="1"/>
</dbReference>
<feature type="domain" description="Tetratricopeptide repeat protein 21A/21B N-terminal ARM repeat" evidence="2">
    <location>
        <begin position="12"/>
        <end position="217"/>
    </location>
</feature>
<evidence type="ECO:0000259" key="2">
    <source>
        <dbReference type="Pfam" id="PF25062"/>
    </source>
</evidence>
<dbReference type="InterPro" id="IPR040364">
    <property type="entry name" value="TTC21A/TTC21B"/>
</dbReference>
<comment type="caution">
    <text evidence="3">The sequence shown here is derived from an EMBL/GenBank/DDBJ whole genome shotgun (WGS) entry which is preliminary data.</text>
</comment>
<gene>
    <name evidence="3" type="ORF">PEVE_00027025</name>
</gene>
<evidence type="ECO:0000313" key="3">
    <source>
        <dbReference type="EMBL" id="CAH3194050.1"/>
    </source>
</evidence>
<accession>A0ABN8SRA5</accession>
<dbReference type="Pfam" id="PF25062">
    <property type="entry name" value="ARM_TT21_N"/>
    <property type="match status" value="1"/>
</dbReference>
<dbReference type="InterPro" id="IPR011990">
    <property type="entry name" value="TPR-like_helical_dom_sf"/>
</dbReference>
<reference evidence="3 4" key="1">
    <citation type="submission" date="2022-05" db="EMBL/GenBank/DDBJ databases">
        <authorList>
            <consortium name="Genoscope - CEA"/>
            <person name="William W."/>
        </authorList>
    </citation>
    <scope>NUCLEOTIDE SEQUENCE [LARGE SCALE GENOMIC DNA]</scope>
</reference>
<name>A0ABN8SRA5_9CNID</name>
<proteinExistence type="predicted"/>